<organism evidence="13 14">
    <name type="scientific">Trypanosoma congolense (strain IL3000)</name>
    <dbReference type="NCBI Taxonomy" id="1068625"/>
    <lineage>
        <taxon>Eukaryota</taxon>
        <taxon>Discoba</taxon>
        <taxon>Euglenozoa</taxon>
        <taxon>Kinetoplastea</taxon>
        <taxon>Metakinetoplastina</taxon>
        <taxon>Trypanosomatida</taxon>
        <taxon>Trypanosomatidae</taxon>
        <taxon>Trypanosoma</taxon>
        <taxon>Nannomonas</taxon>
    </lineage>
</organism>
<feature type="signal peptide" evidence="11">
    <location>
        <begin position="1"/>
        <end position="20"/>
    </location>
</feature>
<feature type="domain" description="Trypanosome variant surface glycoprotein B-type N-terminal" evidence="12">
    <location>
        <begin position="46"/>
        <end position="263"/>
    </location>
</feature>
<proteinExistence type="predicted"/>
<protein>
    <submittedName>
        <fullName evidence="13">Variant surface glycoprotein</fullName>
    </submittedName>
</protein>
<dbReference type="InterPro" id="IPR025932">
    <property type="entry name" value="Trypano_VSG_B_N_dom"/>
</dbReference>
<comment type="function">
    <text evidence="1">VSG forms a coat on the surface of the parasite. The trypanosome evades the immune response of the host by expressing a series of antigenically distinct VSGs from an estimated 1000 VSG genes.</text>
</comment>
<evidence type="ECO:0000256" key="6">
    <source>
        <dbReference type="ARBA" id="ARBA00023136"/>
    </source>
</evidence>
<evidence type="ECO:0000313" key="13">
    <source>
        <dbReference type="EMBL" id="CCD12797.1"/>
    </source>
</evidence>
<gene>
    <name evidence="13" type="ORF">TCIL3000_0_03640</name>
</gene>
<keyword evidence="8" id="KW-0449">Lipoprotein</keyword>
<dbReference type="AlphaFoldDB" id="F9W6J1"/>
<comment type="caution">
    <text evidence="13">The sequence shown here is derived from an EMBL/GenBank/DDBJ whole genome shotgun (WGS) entry which is preliminary data.</text>
</comment>
<evidence type="ECO:0000256" key="5">
    <source>
        <dbReference type="ARBA" id="ARBA00022729"/>
    </source>
</evidence>
<dbReference type="GO" id="GO:0098552">
    <property type="term" value="C:side of membrane"/>
    <property type="evidence" value="ECO:0007669"/>
    <property type="project" value="UniProtKB-KW"/>
</dbReference>
<evidence type="ECO:0000256" key="11">
    <source>
        <dbReference type="SAM" id="SignalP"/>
    </source>
</evidence>
<dbReference type="Proteomes" id="UP000000702">
    <property type="component" value="Unassembled WGS sequence"/>
</dbReference>
<keyword evidence="14" id="KW-1185">Reference proteome</keyword>
<dbReference type="GO" id="GO:0005886">
    <property type="term" value="C:plasma membrane"/>
    <property type="evidence" value="ECO:0007669"/>
    <property type="project" value="UniProtKB-SubCell"/>
</dbReference>
<reference evidence="13 14" key="2">
    <citation type="journal article" date="2012" name="Proc. Natl. Acad. Sci. U.S.A.">
        <title>Antigenic diversity is generated by distinct evolutionary mechanisms in African trypanosome species.</title>
        <authorList>
            <person name="Jackson A.P."/>
            <person name="Berry A."/>
            <person name="Aslett M."/>
            <person name="Allison H.C."/>
            <person name="Burton P."/>
            <person name="Vavrova-Anderson J."/>
            <person name="Brown R."/>
            <person name="Browne H."/>
            <person name="Corton N."/>
            <person name="Hauser H."/>
            <person name="Gamble J."/>
            <person name="Gilderthorp R."/>
            <person name="Marcello L."/>
            <person name="McQuillan J."/>
            <person name="Otto T.D."/>
            <person name="Quail M.A."/>
            <person name="Sanders M.J."/>
            <person name="van Tonder A."/>
            <person name="Ginger M.L."/>
            <person name="Field M.C."/>
            <person name="Barry J.D."/>
            <person name="Hertz-Fowler C."/>
            <person name="Berriman M."/>
        </authorList>
    </citation>
    <scope>NUCLEOTIDE SEQUENCE [LARGE SCALE GENOMIC DNA]</scope>
    <source>
        <strain evidence="13 14">IL3000</strain>
    </source>
</reference>
<dbReference type="Pfam" id="PF13206">
    <property type="entry name" value="VSG_B"/>
    <property type="match status" value="1"/>
</dbReference>
<evidence type="ECO:0000256" key="3">
    <source>
        <dbReference type="ARBA" id="ARBA00022475"/>
    </source>
</evidence>
<feature type="region of interest" description="Disordered" evidence="10">
    <location>
        <begin position="291"/>
        <end position="315"/>
    </location>
</feature>
<evidence type="ECO:0000256" key="9">
    <source>
        <dbReference type="SAM" id="Coils"/>
    </source>
</evidence>
<dbReference type="EMBL" id="CAEQ01000883">
    <property type="protein sequence ID" value="CCD12797.1"/>
    <property type="molecule type" value="Genomic_DNA"/>
</dbReference>
<evidence type="ECO:0000256" key="2">
    <source>
        <dbReference type="ARBA" id="ARBA00004609"/>
    </source>
</evidence>
<evidence type="ECO:0000256" key="4">
    <source>
        <dbReference type="ARBA" id="ARBA00022622"/>
    </source>
</evidence>
<feature type="compositionally biased region" description="Basic and acidic residues" evidence="10">
    <location>
        <begin position="298"/>
        <end position="315"/>
    </location>
</feature>
<name>F9W6J1_TRYCI</name>
<keyword evidence="7" id="KW-0325">Glycoprotein</keyword>
<evidence type="ECO:0000256" key="10">
    <source>
        <dbReference type="SAM" id="MobiDB-lite"/>
    </source>
</evidence>
<feature type="chain" id="PRO_5003389860" evidence="11">
    <location>
        <begin position="21"/>
        <end position="357"/>
    </location>
</feature>
<evidence type="ECO:0000259" key="12">
    <source>
        <dbReference type="Pfam" id="PF13206"/>
    </source>
</evidence>
<evidence type="ECO:0000256" key="8">
    <source>
        <dbReference type="ARBA" id="ARBA00023288"/>
    </source>
</evidence>
<dbReference type="VEuPathDB" id="TriTrypDB:TcIL3000_0_03640"/>
<keyword evidence="9" id="KW-0175">Coiled coil</keyword>
<comment type="subcellular location">
    <subcellularLocation>
        <location evidence="2">Cell membrane</location>
        <topology evidence="2">Lipid-anchor</topology>
        <topology evidence="2">GPI-anchor</topology>
    </subcellularLocation>
</comment>
<keyword evidence="5 11" id="KW-0732">Signal</keyword>
<evidence type="ECO:0000313" key="14">
    <source>
        <dbReference type="Proteomes" id="UP000000702"/>
    </source>
</evidence>
<evidence type="ECO:0000256" key="1">
    <source>
        <dbReference type="ARBA" id="ARBA00002523"/>
    </source>
</evidence>
<reference evidence="14" key="1">
    <citation type="submission" date="2011-07" db="EMBL/GenBank/DDBJ databases">
        <title>Divergent evolution of antigenic variation in African trypanosomes.</title>
        <authorList>
            <person name="Jackson A.P."/>
            <person name="Berry A."/>
            <person name="Allison H.C."/>
            <person name="Burton P."/>
            <person name="Anderson J."/>
            <person name="Aslett M."/>
            <person name="Brown R."/>
            <person name="Corton N."/>
            <person name="Harris D."/>
            <person name="Hauser H."/>
            <person name="Gamble J."/>
            <person name="Gilderthorp R."/>
            <person name="McQuillan J."/>
            <person name="Quail M.A."/>
            <person name="Sanders M."/>
            <person name="Van Tonder A."/>
            <person name="Ginger M.L."/>
            <person name="Donelson J.E."/>
            <person name="Field M.C."/>
            <person name="Barry J.D."/>
            <person name="Berriman M."/>
            <person name="Hertz-Fowler C."/>
        </authorList>
    </citation>
    <scope>NUCLEOTIDE SEQUENCE [LARGE SCALE GENOMIC DNA]</scope>
    <source>
        <strain evidence="14">IL3000</strain>
    </source>
</reference>
<keyword evidence="3" id="KW-1003">Cell membrane</keyword>
<evidence type="ECO:0000256" key="7">
    <source>
        <dbReference type="ARBA" id="ARBA00023180"/>
    </source>
</evidence>
<sequence length="357" mass="39533">MWCRNVLLVLTFLHFDTITGEYNITKHHRLLCDVFEKAQKVLRLYGGNGNMTDSLKDAIYGTKSTALFEQGGKVIVNEECNKNSNGRDDFCKFHKGISYGRGCFAGSLVGTLMCLCTPGSNDAINVCGVAASQYGQKWVGSEKRSEQNAHLFQKVWEKVVRDCHGKNEDGKNSEEVLANLEKAAKAVQEKLEQRNVTSTDNSIYFYLGGDSKVTHCIGINGGDNYLNHAANGLCVQYQGEASTKNATIPWVEKIEETIKKLKGVKPVPVAYSVTYEKNGLSSGHSKGASDGFYYNTERGSEKHRPDHSTSRSEGGKRSALEFLEGYDYNKNGFEFVPLTSGSKTIMPLWLLFVTVIL</sequence>
<keyword evidence="4" id="KW-0336">GPI-anchor</keyword>
<keyword evidence="6" id="KW-0472">Membrane</keyword>
<accession>F9W6J1</accession>
<feature type="coiled-coil region" evidence="9">
    <location>
        <begin position="170"/>
        <end position="197"/>
    </location>
</feature>